<dbReference type="HOGENOM" id="CLU_1254223_0_0_10"/>
<keyword evidence="2" id="KW-1185">Reference proteome</keyword>
<sequence length="220" mass="25259">MKTILSKLFFFIYLIGFQAIAQGVFNEQNSLLVLEVESAAGIEGWMRDSSSVEDGTIHFLYSNTEHFKDPGNKTLRYPVKINNPGLYKIIWHSKVGLGTSSTDNNDTWLRILDAADFFGKNEEHIVKPHGKCQDDCPEGAGKDGWFKIYSNGTTDWTWRTKTSDNDPHEIYVRINRKCTYSLEISARSAHHFLDRIVLYDPEKYSEEQVTNLSLPESDRR</sequence>
<reference evidence="2" key="1">
    <citation type="submission" date="2011-07" db="EMBL/GenBank/DDBJ databases">
        <title>The complete genome of Cyclobacterium marinum DSM 745.</title>
        <authorList>
            <person name="Lucas S."/>
            <person name="Han J."/>
            <person name="Lapidus A."/>
            <person name="Bruce D."/>
            <person name="Goodwin L."/>
            <person name="Pitluck S."/>
            <person name="Peters L."/>
            <person name="Kyrpides N."/>
            <person name="Mavromatis K."/>
            <person name="Ivanova N."/>
            <person name="Ovchinnikova G."/>
            <person name="Chertkov O."/>
            <person name="Detter J.C."/>
            <person name="Tapia R."/>
            <person name="Han C."/>
            <person name="Land M."/>
            <person name="Hauser L."/>
            <person name="Markowitz V."/>
            <person name="Cheng J.-F."/>
            <person name="Hugenholtz P."/>
            <person name="Woyke T."/>
            <person name="Wu D."/>
            <person name="Tindall B."/>
            <person name="Schuetze A."/>
            <person name="Brambilla E."/>
            <person name="Klenk H.-P."/>
            <person name="Eisen J.A."/>
        </authorList>
    </citation>
    <scope>NUCLEOTIDE SEQUENCE [LARGE SCALE GENOMIC DNA]</scope>
    <source>
        <strain evidence="2">ATCC 25205 / DSM 745 / LMG 13164 / NCIMB 1802</strain>
    </source>
</reference>
<protein>
    <submittedName>
        <fullName evidence="1">Chitinase</fullName>
    </submittedName>
</protein>
<gene>
    <name evidence="1" type="ordered locus">Cycma_2895</name>
</gene>
<evidence type="ECO:0000313" key="1">
    <source>
        <dbReference type="EMBL" id="AEL26631.1"/>
    </source>
</evidence>
<proteinExistence type="predicted"/>
<dbReference type="AlphaFoldDB" id="G0J2P8"/>
<dbReference type="STRING" id="880070.Cycma_2895"/>
<accession>G0J2P8</accession>
<dbReference type="KEGG" id="cmr:Cycma_2895"/>
<dbReference type="eggNOG" id="COG5492">
    <property type="taxonomic scope" value="Bacteria"/>
</dbReference>
<dbReference type="EMBL" id="CP002955">
    <property type="protein sequence ID" value="AEL26631.1"/>
    <property type="molecule type" value="Genomic_DNA"/>
</dbReference>
<evidence type="ECO:0000313" key="2">
    <source>
        <dbReference type="Proteomes" id="UP000001635"/>
    </source>
</evidence>
<dbReference type="Proteomes" id="UP000001635">
    <property type="component" value="Chromosome"/>
</dbReference>
<name>G0J2P8_CYCMS</name>
<dbReference type="RefSeq" id="WP_014020922.1">
    <property type="nucleotide sequence ID" value="NC_015914.1"/>
</dbReference>
<dbReference type="OrthoDB" id="9768039at2"/>
<organism evidence="1 2">
    <name type="scientific">Cyclobacterium marinum (strain ATCC 25205 / DSM 745 / LMG 13164 / NCIMB 1802)</name>
    <name type="common">Flectobacillus marinus</name>
    <dbReference type="NCBI Taxonomy" id="880070"/>
    <lineage>
        <taxon>Bacteria</taxon>
        <taxon>Pseudomonadati</taxon>
        <taxon>Bacteroidota</taxon>
        <taxon>Cytophagia</taxon>
        <taxon>Cytophagales</taxon>
        <taxon>Cyclobacteriaceae</taxon>
        <taxon>Cyclobacterium</taxon>
    </lineage>
</organism>